<evidence type="ECO:0000313" key="8">
    <source>
        <dbReference type="Proteomes" id="UP001141806"/>
    </source>
</evidence>
<dbReference type="Proteomes" id="UP001141806">
    <property type="component" value="Unassembled WGS sequence"/>
</dbReference>
<dbReference type="PANTHER" id="PTHR31232:SF18">
    <property type="entry name" value="S-PROTEIN HOMOLOG"/>
    <property type="match status" value="1"/>
</dbReference>
<keyword evidence="3 6" id="KW-0713">Self-incompatibility</keyword>
<comment type="caution">
    <text evidence="7">The sequence shown here is derived from an EMBL/GenBank/DDBJ whole genome shotgun (WGS) entry which is preliminary data.</text>
</comment>
<name>A0A9Q0HAK6_9MAGN</name>
<dbReference type="EMBL" id="JAMYWD010000009">
    <property type="protein sequence ID" value="KAJ4961135.1"/>
    <property type="molecule type" value="Genomic_DNA"/>
</dbReference>
<organism evidence="7 8">
    <name type="scientific">Protea cynaroides</name>
    <dbReference type="NCBI Taxonomy" id="273540"/>
    <lineage>
        <taxon>Eukaryota</taxon>
        <taxon>Viridiplantae</taxon>
        <taxon>Streptophyta</taxon>
        <taxon>Embryophyta</taxon>
        <taxon>Tracheophyta</taxon>
        <taxon>Spermatophyta</taxon>
        <taxon>Magnoliopsida</taxon>
        <taxon>Proteales</taxon>
        <taxon>Proteaceae</taxon>
        <taxon>Protea</taxon>
    </lineage>
</organism>
<evidence type="ECO:0000313" key="7">
    <source>
        <dbReference type="EMBL" id="KAJ4961135.1"/>
    </source>
</evidence>
<proteinExistence type="inferred from homology"/>
<dbReference type="GO" id="GO:0060320">
    <property type="term" value="P:rejection of self pollen"/>
    <property type="evidence" value="ECO:0007669"/>
    <property type="project" value="UniProtKB-KW"/>
</dbReference>
<sequence>MNAMEVGKNLTCHCKSKKNDFRVMNIPFHQIYDFSFNDPFREMIIYCNMQWESSIRLKSSGTFTIYGMTRPSCIDMRVLLIQSAQSITGQLDELETIHCPWVVKENGLCYYNRYTNKWECLGWNEDGKPNTVGFPPHPRGWGDPPFYPHKEVLLSKRRFLQTASQSLSLTYLKPNI</sequence>
<dbReference type="AlphaFoldDB" id="A0A9Q0HAK6"/>
<dbReference type="Pfam" id="PF05938">
    <property type="entry name" value="Self-incomp_S1"/>
    <property type="match status" value="1"/>
</dbReference>
<evidence type="ECO:0000256" key="2">
    <source>
        <dbReference type="ARBA" id="ARBA00005581"/>
    </source>
</evidence>
<keyword evidence="5" id="KW-0732">Signal</keyword>
<dbReference type="GO" id="GO:0005576">
    <property type="term" value="C:extracellular region"/>
    <property type="evidence" value="ECO:0007669"/>
    <property type="project" value="UniProtKB-SubCell"/>
</dbReference>
<dbReference type="InterPro" id="IPR010264">
    <property type="entry name" value="Self-incomp_S1"/>
</dbReference>
<gene>
    <name evidence="7" type="ORF">NE237_021045</name>
</gene>
<keyword evidence="4 6" id="KW-0964">Secreted</keyword>
<protein>
    <recommendedName>
        <fullName evidence="6">S-protein homolog</fullName>
    </recommendedName>
</protein>
<comment type="subcellular location">
    <subcellularLocation>
        <location evidence="1 6">Secreted</location>
    </subcellularLocation>
</comment>
<evidence type="ECO:0000256" key="5">
    <source>
        <dbReference type="ARBA" id="ARBA00022729"/>
    </source>
</evidence>
<accession>A0A9Q0HAK6</accession>
<evidence type="ECO:0000256" key="4">
    <source>
        <dbReference type="ARBA" id="ARBA00022525"/>
    </source>
</evidence>
<comment type="similarity">
    <text evidence="2 6">Belongs to the plant self-incompatibility (S1) protein family.</text>
</comment>
<evidence type="ECO:0000256" key="6">
    <source>
        <dbReference type="RuleBase" id="RU367044"/>
    </source>
</evidence>
<evidence type="ECO:0000256" key="1">
    <source>
        <dbReference type="ARBA" id="ARBA00004613"/>
    </source>
</evidence>
<keyword evidence="8" id="KW-1185">Reference proteome</keyword>
<evidence type="ECO:0000256" key="3">
    <source>
        <dbReference type="ARBA" id="ARBA00022471"/>
    </source>
</evidence>
<reference evidence="7" key="1">
    <citation type="journal article" date="2023" name="Plant J.">
        <title>The genome of the king protea, Protea cynaroides.</title>
        <authorList>
            <person name="Chang J."/>
            <person name="Duong T.A."/>
            <person name="Schoeman C."/>
            <person name="Ma X."/>
            <person name="Roodt D."/>
            <person name="Barker N."/>
            <person name="Li Z."/>
            <person name="Van de Peer Y."/>
            <person name="Mizrachi E."/>
        </authorList>
    </citation>
    <scope>NUCLEOTIDE SEQUENCE</scope>
    <source>
        <tissue evidence="7">Young leaves</tissue>
    </source>
</reference>
<dbReference type="PANTHER" id="PTHR31232">
    <property type="match status" value="1"/>
</dbReference>